<dbReference type="InterPro" id="IPR007304">
    <property type="entry name" value="TAP46-like"/>
</dbReference>
<evidence type="ECO:0000256" key="1">
    <source>
        <dbReference type="SAM" id="MobiDB-lite"/>
    </source>
</evidence>
<comment type="caution">
    <text evidence="2">The sequence shown here is derived from an EMBL/GenBank/DDBJ whole genome shotgun (WGS) entry which is preliminary data.</text>
</comment>
<dbReference type="Proteomes" id="UP001165065">
    <property type="component" value="Unassembled WGS sequence"/>
</dbReference>
<dbReference type="GO" id="GO:0005829">
    <property type="term" value="C:cytosol"/>
    <property type="evidence" value="ECO:0007669"/>
    <property type="project" value="TreeGrafter"/>
</dbReference>
<accession>A0A9W7G2D3</accession>
<dbReference type="Gene3D" id="1.25.40.540">
    <property type="entry name" value="TAP42-like family"/>
    <property type="match status" value="1"/>
</dbReference>
<dbReference type="GO" id="GO:0051721">
    <property type="term" value="F:protein phosphatase 2A binding"/>
    <property type="evidence" value="ECO:0007669"/>
    <property type="project" value="TreeGrafter"/>
</dbReference>
<reference evidence="3" key="1">
    <citation type="journal article" date="2023" name="Commun. Biol.">
        <title>Genome analysis of Parmales, the sister group of diatoms, reveals the evolutionary specialization of diatoms from phago-mixotrophs to photoautotrophs.</title>
        <authorList>
            <person name="Ban H."/>
            <person name="Sato S."/>
            <person name="Yoshikawa S."/>
            <person name="Yamada K."/>
            <person name="Nakamura Y."/>
            <person name="Ichinomiya M."/>
            <person name="Sato N."/>
            <person name="Blanc-Mathieu R."/>
            <person name="Endo H."/>
            <person name="Kuwata A."/>
            <person name="Ogata H."/>
        </authorList>
    </citation>
    <scope>NUCLEOTIDE SEQUENCE [LARGE SCALE GENOMIC DNA]</scope>
</reference>
<evidence type="ECO:0008006" key="4">
    <source>
        <dbReference type="Google" id="ProtNLM"/>
    </source>
</evidence>
<gene>
    <name evidence="2" type="ORF">TrCOL_g11841</name>
</gene>
<dbReference type="PANTHER" id="PTHR10933:SF9">
    <property type="entry name" value="IMMUNOGLOBULIN-BINDING PROTEIN 1"/>
    <property type="match status" value="1"/>
</dbReference>
<proteinExistence type="predicted"/>
<name>A0A9W7G2D3_9STRA</name>
<dbReference type="GO" id="GO:0035303">
    <property type="term" value="P:regulation of dephosphorylation"/>
    <property type="evidence" value="ECO:0007669"/>
    <property type="project" value="TreeGrafter"/>
</dbReference>
<dbReference type="PANTHER" id="PTHR10933">
    <property type="entry name" value="IMMUNOGLOBULIN-BINDING PROTEIN 1"/>
    <property type="match status" value="1"/>
</dbReference>
<dbReference type="GO" id="GO:0009966">
    <property type="term" value="P:regulation of signal transduction"/>
    <property type="evidence" value="ECO:0007669"/>
    <property type="project" value="InterPro"/>
</dbReference>
<protein>
    <recommendedName>
        <fullName evidence="4">TAP42-like protein</fullName>
    </recommendedName>
</protein>
<dbReference type="OrthoDB" id="10261753at2759"/>
<dbReference type="AlphaFoldDB" id="A0A9W7G2D3"/>
<feature type="region of interest" description="Disordered" evidence="1">
    <location>
        <begin position="1"/>
        <end position="27"/>
    </location>
</feature>
<dbReference type="EMBL" id="BRYA01000723">
    <property type="protein sequence ID" value="GMI30800.1"/>
    <property type="molecule type" value="Genomic_DNA"/>
</dbReference>
<dbReference type="Pfam" id="PF04177">
    <property type="entry name" value="TAP42"/>
    <property type="match status" value="1"/>
</dbReference>
<evidence type="ECO:0000313" key="2">
    <source>
        <dbReference type="EMBL" id="GMI30800.1"/>
    </source>
</evidence>
<feature type="compositionally biased region" description="Low complexity" evidence="1">
    <location>
        <begin position="1"/>
        <end position="17"/>
    </location>
</feature>
<organism evidence="2 3">
    <name type="scientific">Triparma columacea</name>
    <dbReference type="NCBI Taxonomy" id="722753"/>
    <lineage>
        <taxon>Eukaryota</taxon>
        <taxon>Sar</taxon>
        <taxon>Stramenopiles</taxon>
        <taxon>Ochrophyta</taxon>
        <taxon>Bolidophyceae</taxon>
        <taxon>Parmales</taxon>
        <taxon>Triparmaceae</taxon>
        <taxon>Triparma</taxon>
    </lineage>
</organism>
<dbReference type="InterPro" id="IPR038511">
    <property type="entry name" value="TAP42/TAP46-like_sf"/>
</dbReference>
<evidence type="ECO:0000313" key="3">
    <source>
        <dbReference type="Proteomes" id="UP001165065"/>
    </source>
</evidence>
<keyword evidence="3" id="KW-1185">Reference proteome</keyword>
<sequence>MSSFALPSSDSSPSSSGQSGGDTNTTTSSKFDEGVVLLEDKCNYVDALVLFDEVNTQISTLSLFSTNESISDVQTPYLKFLLLPFYKMLCMMGCRTDGAAARLSNVKNAQSMGVAFLTTIESLGGEVMGEDNVTIFHKLLGEMGGDEEDGSVRPRARGSSRDEKVARFRAQQKCSEEIKMITGKLQRRGRMDLSPEEMFEGGDEESLIRSLTTQQLKKCATQCIDELISMNQELEMLEMSAKFQSNMSARSPQELEDERIKQRDAANKGSGIKMTQVSIDPTSNQLLFKRQEARDGVFRPGWNLPTMTLQELGEIEYRDAMERAERDKEAEIRNKDKPTRYEYLVRDGLEDDIHKVDASAKVDRDWDDFKDANPRGWGNKMADVGDRNF</sequence>